<dbReference type="AlphaFoldDB" id="A0A8T8T4X0"/>
<dbReference type="GO" id="GO:0005737">
    <property type="term" value="C:cytoplasm"/>
    <property type="evidence" value="ECO:0007669"/>
    <property type="project" value="UniProtKB-SubCell"/>
</dbReference>
<dbReference type="PANTHER" id="PTHR10853:SF0">
    <property type="entry name" value="PROTEIN PELOTA HOMOLOG"/>
    <property type="match status" value="1"/>
</dbReference>
<keyword evidence="13" id="KW-1185">Reference proteome</keyword>
<comment type="subcellular location">
    <subcellularLocation>
        <location evidence="2">Cytoplasm</location>
    </subcellularLocation>
</comment>
<feature type="compositionally biased region" description="Acidic residues" evidence="10">
    <location>
        <begin position="416"/>
        <end position="425"/>
    </location>
</feature>
<dbReference type="EMBL" id="LWDF02000132">
    <property type="protein sequence ID" value="KAE8256380.1"/>
    <property type="molecule type" value="Genomic_DNA"/>
</dbReference>
<comment type="similarity">
    <text evidence="3">Belongs to the eukaryotic release factor 1 family. Pelota subfamily.</text>
</comment>
<dbReference type="InterPro" id="IPR005140">
    <property type="entry name" value="eRF1_Pelota-like_N"/>
</dbReference>
<protein>
    <recommendedName>
        <fullName evidence="11">eRF1/Pelota-like N-terminal domain-containing protein</fullName>
    </recommendedName>
</protein>
<evidence type="ECO:0000256" key="1">
    <source>
        <dbReference type="ARBA" id="ARBA00001968"/>
    </source>
</evidence>
<name>A0A8T8T4X0_9BASI</name>
<dbReference type="SUPFAM" id="SSF159065">
    <property type="entry name" value="Dom34/Pelota N-terminal domain-like"/>
    <property type="match status" value="1"/>
</dbReference>
<dbReference type="SUPFAM" id="SSF55315">
    <property type="entry name" value="L30e-like"/>
    <property type="match status" value="1"/>
</dbReference>
<comment type="caution">
    <text evidence="12">The sequence shown here is derived from an EMBL/GenBank/DDBJ whole genome shotgun (WGS) entry which is preliminary data.</text>
</comment>
<keyword evidence="7" id="KW-0498">Mitosis</keyword>
<dbReference type="Gene3D" id="3.30.420.60">
    <property type="entry name" value="eRF1 domain 2"/>
    <property type="match status" value="1"/>
</dbReference>
<dbReference type="GO" id="GO:0070481">
    <property type="term" value="P:nuclear-transcribed mRNA catabolic process, non-stop decay"/>
    <property type="evidence" value="ECO:0007669"/>
    <property type="project" value="InterPro"/>
</dbReference>
<keyword evidence="4" id="KW-0963">Cytoplasm</keyword>
<dbReference type="Gene3D" id="3.30.1330.30">
    <property type="match status" value="1"/>
</dbReference>
<accession>A0A8T8T4X0</accession>
<evidence type="ECO:0000256" key="4">
    <source>
        <dbReference type="ARBA" id="ARBA00022490"/>
    </source>
</evidence>
<evidence type="ECO:0000256" key="6">
    <source>
        <dbReference type="ARBA" id="ARBA00022723"/>
    </source>
</evidence>
<dbReference type="Proteomes" id="UP000077521">
    <property type="component" value="Unassembled WGS sequence"/>
</dbReference>
<dbReference type="InterPro" id="IPR029064">
    <property type="entry name" value="Ribosomal_eL30-like_sf"/>
</dbReference>
<dbReference type="FunFam" id="3.30.1330.30:FF:000008">
    <property type="entry name" value="Protein pelota homolog"/>
    <property type="match status" value="1"/>
</dbReference>
<dbReference type="Gene3D" id="2.30.30.870">
    <property type="entry name" value="Pelota, domain A"/>
    <property type="match status" value="1"/>
</dbReference>
<evidence type="ECO:0000256" key="3">
    <source>
        <dbReference type="ARBA" id="ARBA00009504"/>
    </source>
</evidence>
<dbReference type="GO" id="GO:0006412">
    <property type="term" value="P:translation"/>
    <property type="evidence" value="ECO:0007669"/>
    <property type="project" value="UniProtKB-ARBA"/>
</dbReference>
<dbReference type="GO" id="GO:0046872">
    <property type="term" value="F:metal ion binding"/>
    <property type="evidence" value="ECO:0007669"/>
    <property type="project" value="UniProtKB-KW"/>
</dbReference>
<dbReference type="GO" id="GO:0051321">
    <property type="term" value="P:meiotic cell cycle"/>
    <property type="evidence" value="ECO:0007669"/>
    <property type="project" value="UniProtKB-KW"/>
</dbReference>
<evidence type="ECO:0000313" key="13">
    <source>
        <dbReference type="Proteomes" id="UP000077521"/>
    </source>
</evidence>
<dbReference type="PANTHER" id="PTHR10853">
    <property type="entry name" value="PELOTA"/>
    <property type="match status" value="1"/>
</dbReference>
<gene>
    <name evidence="12" type="ORF">A4X13_0g2677</name>
</gene>
<dbReference type="SUPFAM" id="SSF53137">
    <property type="entry name" value="Translational machinery components"/>
    <property type="match status" value="1"/>
</dbReference>
<dbReference type="FunFam" id="3.30.420.60:FF:000004">
    <property type="entry name" value="Protein DOM34 homolog"/>
    <property type="match status" value="1"/>
</dbReference>
<dbReference type="InterPro" id="IPR038069">
    <property type="entry name" value="Pelota/DOM34_N"/>
</dbReference>
<proteinExistence type="inferred from homology"/>
<keyword evidence="8" id="KW-0469">Meiosis</keyword>
<dbReference type="GO" id="GO:0070651">
    <property type="term" value="P:nonfunctional rRNA decay"/>
    <property type="evidence" value="ECO:0007669"/>
    <property type="project" value="TreeGrafter"/>
</dbReference>
<dbReference type="InterPro" id="IPR004405">
    <property type="entry name" value="TF_pelota"/>
</dbReference>
<evidence type="ECO:0000256" key="8">
    <source>
        <dbReference type="ARBA" id="ARBA00023254"/>
    </source>
</evidence>
<feature type="region of interest" description="Disordered" evidence="10">
    <location>
        <begin position="74"/>
        <end position="108"/>
    </location>
</feature>
<dbReference type="InterPro" id="IPR058547">
    <property type="entry name" value="Pelota_N"/>
</dbReference>
<dbReference type="GO" id="GO:0032790">
    <property type="term" value="P:ribosome disassembly"/>
    <property type="evidence" value="ECO:0007669"/>
    <property type="project" value="TreeGrafter"/>
</dbReference>
<dbReference type="InterPro" id="IPR005141">
    <property type="entry name" value="eRF1_2"/>
</dbReference>
<dbReference type="Pfam" id="PF03465">
    <property type="entry name" value="eRF1_3"/>
    <property type="match status" value="1"/>
</dbReference>
<feature type="compositionally biased region" description="Acidic residues" evidence="10">
    <location>
        <begin position="484"/>
        <end position="551"/>
    </location>
</feature>
<feature type="domain" description="eRF1/Pelota-like N-terminal" evidence="11">
    <location>
        <begin position="1"/>
        <end position="167"/>
    </location>
</feature>
<organism evidence="12 13">
    <name type="scientific">Tilletia indica</name>
    <dbReference type="NCBI Taxonomy" id="43049"/>
    <lineage>
        <taxon>Eukaryota</taxon>
        <taxon>Fungi</taxon>
        <taxon>Dikarya</taxon>
        <taxon>Basidiomycota</taxon>
        <taxon>Ustilaginomycotina</taxon>
        <taxon>Exobasidiomycetes</taxon>
        <taxon>Tilletiales</taxon>
        <taxon>Tilletiaceae</taxon>
        <taxon>Tilletia</taxon>
    </lineage>
</organism>
<dbReference type="GO" id="GO:0051301">
    <property type="term" value="P:cell division"/>
    <property type="evidence" value="ECO:0007669"/>
    <property type="project" value="UniProtKB-KW"/>
</dbReference>
<reference evidence="12" key="2">
    <citation type="journal article" date="2019" name="IMA Fungus">
        <title>Genome sequencing and comparison of five Tilletia species to identify candidate genes for the detection of regulated species infecting wheat.</title>
        <authorList>
            <person name="Nguyen H.D.T."/>
            <person name="Sultana T."/>
            <person name="Kesanakurti P."/>
            <person name="Hambleton S."/>
        </authorList>
    </citation>
    <scope>NUCLEOTIDE SEQUENCE</scope>
    <source>
        <strain evidence="12">DAOMC 236416</strain>
    </source>
</reference>
<keyword evidence="5" id="KW-0132">Cell division</keyword>
<dbReference type="NCBIfam" id="TIGR00111">
    <property type="entry name" value="pelota"/>
    <property type="match status" value="1"/>
</dbReference>
<sequence length="580" mass="62721">MKITSRHIERDGSGRVTLVPEEDEDMYHLYNLIEPGDLVRAAAVRRVQSESNTGSIESHRVKLTLTIEVTKTSFDTSASSAPPDPTAVGGDGGDANAGSSANPLNALGGGGGGDGVTLQVTGRVAEENNFVKMGAYHTLDLEPQRSLTITKASWDSVHLERLGEASDVGSRAEVGAVVLGDGTAVVCILTEHMTIVRQRIDVSLPRKRKGISGATDKSLARFHAQVYTAITKLLSLPALRLVILASPGFIKDTVYEYLFSEGQKRGDKMLIGNEARRKFLKIHCNSPHLHSLMEVLRSPEVSAQLKDTKFAREGLLLDKFLRMLNTDELRAWYGEKHVALAAERGAVGTLLISDGLFRNADPNRRRKFVQLVEDVRKTGGEAAIFSSMHESGRQLNGLTGIAAILTYPLDVEIVEEEEREAEEQAAAEAKEGGEQRRKDFAPSSAGDAEAAKIGHGTTKVVSAEKAEKIEAAEKKADKEFIAGGDEEAEDEEEDDEYDEEDDEDFQEGEDDDEEEGDEDDEAGPEGAEGENGEEGEEEEDGEEDAEEEAGDEAPAAGTKRKAAGDAKDASDEKKAKKADK</sequence>
<comment type="cofactor">
    <cofactor evidence="1">
        <name>a divalent metal cation</name>
        <dbReference type="ChEBI" id="CHEBI:60240"/>
    </cofactor>
</comment>
<evidence type="ECO:0000256" key="7">
    <source>
        <dbReference type="ARBA" id="ARBA00022776"/>
    </source>
</evidence>
<reference evidence="12" key="1">
    <citation type="submission" date="2016-04" db="EMBL/GenBank/DDBJ databases">
        <authorList>
            <person name="Nguyen H.D."/>
            <person name="Samba Siva P."/>
            <person name="Cullis J."/>
            <person name="Levesque C.A."/>
            <person name="Hambleton S."/>
        </authorList>
    </citation>
    <scope>NUCLEOTIDE SEQUENCE</scope>
    <source>
        <strain evidence="12">DAOMC 236416</strain>
    </source>
</reference>
<dbReference type="SMART" id="SM01194">
    <property type="entry name" value="eRF1_1"/>
    <property type="match status" value="1"/>
</dbReference>
<feature type="compositionally biased region" description="Basic and acidic residues" evidence="10">
    <location>
        <begin position="428"/>
        <end position="440"/>
    </location>
</feature>
<keyword evidence="6" id="KW-0479">Metal-binding</keyword>
<feature type="region of interest" description="Disordered" evidence="10">
    <location>
        <begin position="472"/>
        <end position="580"/>
    </location>
</feature>
<evidence type="ECO:0000259" key="11">
    <source>
        <dbReference type="SMART" id="SM01194"/>
    </source>
</evidence>
<evidence type="ECO:0000313" key="12">
    <source>
        <dbReference type="EMBL" id="KAE8256380.1"/>
    </source>
</evidence>
<dbReference type="Pfam" id="PF03464">
    <property type="entry name" value="eRF1_2"/>
    <property type="match status" value="1"/>
</dbReference>
<evidence type="ECO:0000256" key="5">
    <source>
        <dbReference type="ARBA" id="ARBA00022618"/>
    </source>
</evidence>
<dbReference type="InterPro" id="IPR005142">
    <property type="entry name" value="eRF1_3"/>
</dbReference>
<feature type="compositionally biased region" description="Basic and acidic residues" evidence="10">
    <location>
        <begin position="562"/>
        <end position="580"/>
    </location>
</feature>
<dbReference type="InterPro" id="IPR042226">
    <property type="entry name" value="eFR1_2_sf"/>
</dbReference>
<keyword evidence="9" id="KW-0131">Cell cycle</keyword>
<dbReference type="GO" id="GO:1990533">
    <property type="term" value="C:Dom34-Hbs1 complex"/>
    <property type="evidence" value="ECO:0007669"/>
    <property type="project" value="UniProtKB-ARBA"/>
</dbReference>
<dbReference type="GO" id="GO:0070966">
    <property type="term" value="P:nuclear-transcribed mRNA catabolic process, no-go decay"/>
    <property type="evidence" value="ECO:0007669"/>
    <property type="project" value="InterPro"/>
</dbReference>
<evidence type="ECO:0000256" key="2">
    <source>
        <dbReference type="ARBA" id="ARBA00004496"/>
    </source>
</evidence>
<feature type="region of interest" description="Disordered" evidence="10">
    <location>
        <begin position="416"/>
        <end position="460"/>
    </location>
</feature>
<dbReference type="Pfam" id="PF26356">
    <property type="entry name" value="Pelota_N"/>
    <property type="match status" value="1"/>
</dbReference>
<dbReference type="GO" id="GO:0071025">
    <property type="term" value="P:RNA surveillance"/>
    <property type="evidence" value="ECO:0007669"/>
    <property type="project" value="InterPro"/>
</dbReference>
<evidence type="ECO:0000256" key="9">
    <source>
        <dbReference type="ARBA" id="ARBA00023306"/>
    </source>
</evidence>
<evidence type="ECO:0000256" key="10">
    <source>
        <dbReference type="SAM" id="MobiDB-lite"/>
    </source>
</evidence>